<dbReference type="Gene3D" id="2.40.10.10">
    <property type="entry name" value="Trypsin-like serine proteases"/>
    <property type="match status" value="1"/>
</dbReference>
<reference evidence="15" key="2">
    <citation type="submission" date="2020-01" db="EMBL/GenBank/DDBJ databases">
        <authorList>
            <person name="Korhonen P.K.K."/>
            <person name="Guangxu M.G."/>
            <person name="Wang T.W."/>
            <person name="Stroehlein A.J.S."/>
            <person name="Young N.D."/>
            <person name="Ang C.-S.A."/>
            <person name="Fernando D.W.F."/>
            <person name="Lu H.L."/>
            <person name="Taylor S.T."/>
            <person name="Ehtesham M.E.M."/>
            <person name="Najaraj S.H.N."/>
            <person name="Harsha G.H.G."/>
            <person name="Madugundu A.M."/>
            <person name="Renuse S.R."/>
            <person name="Holt D.H."/>
            <person name="Pandey A.P."/>
            <person name="Papenfuss A.P."/>
            <person name="Gasser R.B.G."/>
            <person name="Fischer K.F."/>
        </authorList>
    </citation>
    <scope>NUCLEOTIDE SEQUENCE</scope>
    <source>
        <strain evidence="15">SSS_KF_BRIS2020</strain>
    </source>
</reference>
<accession>A0A834RBT6</accession>
<dbReference type="CDD" id="cd00112">
    <property type="entry name" value="LDLa"/>
    <property type="match status" value="2"/>
</dbReference>
<evidence type="ECO:0000256" key="10">
    <source>
        <dbReference type="SAM" id="MobiDB-lite"/>
    </source>
</evidence>
<evidence type="ECO:0000259" key="12">
    <source>
        <dbReference type="PROSITE" id="PS50038"/>
    </source>
</evidence>
<keyword evidence="4 9" id="KW-0720">Serine protease</keyword>
<dbReference type="InterPro" id="IPR036055">
    <property type="entry name" value="LDL_receptor-like_sf"/>
</dbReference>
<evidence type="ECO:0000256" key="4">
    <source>
        <dbReference type="ARBA" id="ARBA00022825"/>
    </source>
</evidence>
<dbReference type="Pfam" id="PF00089">
    <property type="entry name" value="Trypsin"/>
    <property type="match status" value="1"/>
</dbReference>
<feature type="compositionally biased region" description="Low complexity" evidence="10">
    <location>
        <begin position="128"/>
        <end position="144"/>
    </location>
</feature>
<feature type="domain" description="SRCR" evidence="14">
    <location>
        <begin position="482"/>
        <end position="528"/>
    </location>
</feature>
<feature type="disulfide bond" evidence="7">
    <location>
        <begin position="410"/>
        <end position="422"/>
    </location>
</feature>
<evidence type="ECO:0000313" key="16">
    <source>
        <dbReference type="EnsemblMetazoa" id="KAF7493990.1"/>
    </source>
</evidence>
<keyword evidence="3 9" id="KW-0378">Hydrolase</keyword>
<name>A0A834RBT6_SARSC</name>
<evidence type="ECO:0000256" key="1">
    <source>
        <dbReference type="ARBA" id="ARBA00004162"/>
    </source>
</evidence>
<keyword evidence="17" id="KW-1185">Reference proteome</keyword>
<evidence type="ECO:0000313" key="17">
    <source>
        <dbReference type="Proteomes" id="UP000070412"/>
    </source>
</evidence>
<dbReference type="InterPro" id="IPR020067">
    <property type="entry name" value="Frizzled_dom"/>
</dbReference>
<dbReference type="InterPro" id="IPR001314">
    <property type="entry name" value="Peptidase_S1A"/>
</dbReference>
<keyword evidence="5 7" id="KW-1015">Disulfide bond</keyword>
<feature type="domain" description="Peptidase S1" evidence="13">
    <location>
        <begin position="590"/>
        <end position="835"/>
    </location>
</feature>
<dbReference type="InterPro" id="IPR036790">
    <property type="entry name" value="Frizzled_dom_sf"/>
</dbReference>
<dbReference type="Gene3D" id="1.10.2000.10">
    <property type="entry name" value="Frizzled cysteine-rich domain"/>
    <property type="match status" value="1"/>
</dbReference>
<dbReference type="EnsemblMetazoa" id="SSS_4835s_mrna">
    <property type="protein sequence ID" value="KAF7493990.1"/>
    <property type="gene ID" value="SSS_4835"/>
</dbReference>
<feature type="transmembrane region" description="Helical" evidence="11">
    <location>
        <begin position="237"/>
        <end position="266"/>
    </location>
</feature>
<dbReference type="Pfam" id="PF01392">
    <property type="entry name" value="Fz"/>
    <property type="match status" value="1"/>
</dbReference>
<protein>
    <submittedName>
        <fullName evidence="15">Atrial natriuretic peptide-converting enzyme</fullName>
    </submittedName>
</protein>
<dbReference type="SUPFAM" id="SSF50494">
    <property type="entry name" value="Trypsin-like serine proteases"/>
    <property type="match status" value="1"/>
</dbReference>
<dbReference type="AlphaFoldDB" id="A0A834RBT6"/>
<evidence type="ECO:0000259" key="14">
    <source>
        <dbReference type="PROSITE" id="PS50287"/>
    </source>
</evidence>
<evidence type="ECO:0000256" key="11">
    <source>
        <dbReference type="SAM" id="Phobius"/>
    </source>
</evidence>
<dbReference type="GO" id="GO:0004252">
    <property type="term" value="F:serine-type endopeptidase activity"/>
    <property type="evidence" value="ECO:0007669"/>
    <property type="project" value="InterPro"/>
</dbReference>
<dbReference type="InterPro" id="IPR043504">
    <property type="entry name" value="Peptidase_S1_PA_chymotrypsin"/>
</dbReference>
<dbReference type="SMART" id="SM00020">
    <property type="entry name" value="Tryp_SPc"/>
    <property type="match status" value="1"/>
</dbReference>
<dbReference type="CDD" id="cd00190">
    <property type="entry name" value="Tryp_SPc"/>
    <property type="match status" value="1"/>
</dbReference>
<keyword evidence="11" id="KW-0812">Transmembrane</keyword>
<feature type="disulfide bond" evidence="7">
    <location>
        <begin position="429"/>
        <end position="444"/>
    </location>
</feature>
<dbReference type="PROSITE" id="PS00134">
    <property type="entry name" value="TRYPSIN_HIS"/>
    <property type="match status" value="1"/>
</dbReference>
<dbReference type="Gene3D" id="4.10.400.10">
    <property type="entry name" value="Low-density Lipoprotein Receptor"/>
    <property type="match status" value="2"/>
</dbReference>
<dbReference type="InterPro" id="IPR009003">
    <property type="entry name" value="Peptidase_S1_PA"/>
</dbReference>
<evidence type="ECO:0000259" key="13">
    <source>
        <dbReference type="PROSITE" id="PS50240"/>
    </source>
</evidence>
<dbReference type="EMBL" id="WVUK01000054">
    <property type="protein sequence ID" value="KAF7493990.1"/>
    <property type="molecule type" value="Genomic_DNA"/>
</dbReference>
<feature type="disulfide bond" evidence="7">
    <location>
        <begin position="417"/>
        <end position="435"/>
    </location>
</feature>
<dbReference type="SMART" id="SM00192">
    <property type="entry name" value="LDLa"/>
    <property type="match status" value="2"/>
</dbReference>
<dbReference type="PANTHER" id="PTHR24252:SF16">
    <property type="entry name" value="TRANSMEMBRANE SERINE PROTEASE 15"/>
    <property type="match status" value="1"/>
</dbReference>
<dbReference type="OrthoDB" id="5979691at2759"/>
<dbReference type="InterPro" id="IPR002172">
    <property type="entry name" value="LDrepeatLR_classA_rpt"/>
</dbReference>
<dbReference type="PROSITE" id="PS50068">
    <property type="entry name" value="LDLRA_2"/>
    <property type="match status" value="2"/>
</dbReference>
<keyword evidence="11" id="KW-1133">Transmembrane helix</keyword>
<dbReference type="InterPro" id="IPR033116">
    <property type="entry name" value="TRYPSIN_SER"/>
</dbReference>
<dbReference type="GO" id="GO:0005886">
    <property type="term" value="C:plasma membrane"/>
    <property type="evidence" value="ECO:0007669"/>
    <property type="project" value="UniProtKB-SubCell"/>
</dbReference>
<keyword evidence="11" id="KW-0472">Membrane</keyword>
<reference evidence="16" key="3">
    <citation type="submission" date="2022-06" db="UniProtKB">
        <authorList>
            <consortium name="EnsemblMetazoa"/>
        </authorList>
    </citation>
    <scope>IDENTIFICATION</scope>
</reference>
<dbReference type="GO" id="GO:0006508">
    <property type="term" value="P:proteolysis"/>
    <property type="evidence" value="ECO:0007669"/>
    <property type="project" value="UniProtKB-KW"/>
</dbReference>
<sequence length="866" mass="99508">MESDRVTTSSPHAIIASAKIVIDNPNVKSYELSPISITNSKNENTKAMESNENDTIVIIQDNDSKLADQNLCKNKNTEIANITNIEKDGLNLKNEKIESSKLEHQIKNPKKPIINVEREQNKISEQKSNISSTTSSTTRMSRNSPPHHNIRGDDTHEMDNLRQSSCSSYADGFGRNVRNRNLLHPNHHHQHHFFHHHHHHHHRHSHFIDDSNFDQTKLPFHHRLFAYLHMKCRLSYFAIYLVFGVCSMIILLTIIFSIYLVLAIFYQNTAIMVDDSNCTPMKVTLCQKFNVRYAYTKLPNRFGQTDQSIINEKLTSTYSTILGIKCYTLLPLFLCSQLVPPCNETGYAVPMCKQLCKDTKHRCDFFLDIFDIEWPDEIDCEELPDSNDPDVCVGNQQAMELNQIANRHFCKENGFRCDQTRCIPPTWKCDGYLDCNDSMDEKHCNNCLQDQFYCGHGVCIDRINICDGVSDCPDSRDERQCFRLSESMGLNGHGKLQVWNPIQNHFDEMCGEDWKIPDQSEKICHLLGYSRSNETRLQDEWNDLNEDKARRLFQINSPLKCVSIIVHLKCQNFECGRPHYAQRKRRNVRIVGGEESYPGKWPWLVSFHGGPAEVFFCAGVLISEWWVLTAAHCIGTKSNVTGWTINLGVTRRTSSPLFVRQREVAKLIKHPRFQMSLDYYYSDDIALVLLKEKVEFDEFLRPVCLPANSSVEVEPGTHCVVIGWGKKIHDDYADYQSAIHEVEVPIVPHQKCIQWYSKQLPFHPIPDTMVCAGYEQGKKDACQGDSGGPLLCTNEDQSWFVAGIVSWGINCAQPQLPGIYTNVPKYIDWIESVTSKHKKPIQSQEQTDLDINYDVFDVDDDLDLEY</sequence>
<dbReference type="PROSITE" id="PS50240">
    <property type="entry name" value="TRYPSIN_DOM"/>
    <property type="match status" value="1"/>
</dbReference>
<dbReference type="FunFam" id="2.40.10.10:FF:000006">
    <property type="entry name" value="Serine proteinase stubble"/>
    <property type="match status" value="1"/>
</dbReference>
<feature type="domain" description="FZ" evidence="12">
    <location>
        <begin position="273"/>
        <end position="395"/>
    </location>
</feature>
<dbReference type="PROSITE" id="PS00135">
    <property type="entry name" value="TRYPSIN_SER"/>
    <property type="match status" value="1"/>
</dbReference>
<comment type="caution">
    <text evidence="8">Lacks conserved residue(s) required for the propagation of feature annotation.</text>
</comment>
<dbReference type="Pfam" id="PF00057">
    <property type="entry name" value="Ldl_recept_a"/>
    <property type="match status" value="2"/>
</dbReference>
<dbReference type="InterPro" id="IPR001254">
    <property type="entry name" value="Trypsin_dom"/>
</dbReference>
<feature type="disulfide bond" evidence="7">
    <location>
        <begin position="454"/>
        <end position="472"/>
    </location>
</feature>
<evidence type="ECO:0000256" key="3">
    <source>
        <dbReference type="ARBA" id="ARBA00022801"/>
    </source>
</evidence>
<evidence type="ECO:0000256" key="8">
    <source>
        <dbReference type="PROSITE-ProRule" id="PRU00196"/>
    </source>
</evidence>
<dbReference type="PROSITE" id="PS50038">
    <property type="entry name" value="FZ"/>
    <property type="match status" value="1"/>
</dbReference>
<feature type="disulfide bond" evidence="7">
    <location>
        <begin position="466"/>
        <end position="481"/>
    </location>
</feature>
<proteinExistence type="predicted"/>
<dbReference type="PANTHER" id="PTHR24252">
    <property type="entry name" value="ACROSIN-RELATED"/>
    <property type="match status" value="1"/>
</dbReference>
<feature type="region of interest" description="Disordered" evidence="10">
    <location>
        <begin position="120"/>
        <end position="158"/>
    </location>
</feature>
<evidence type="ECO:0000256" key="7">
    <source>
        <dbReference type="PROSITE-ProRule" id="PRU00124"/>
    </source>
</evidence>
<comment type="subcellular location">
    <subcellularLocation>
        <location evidence="1">Cell membrane</location>
        <topology evidence="1">Single-pass membrane protein</topology>
    </subcellularLocation>
</comment>
<evidence type="ECO:0000256" key="9">
    <source>
        <dbReference type="RuleBase" id="RU363034"/>
    </source>
</evidence>
<feature type="disulfide bond" evidence="6">
    <location>
        <begin position="356"/>
        <end position="380"/>
    </location>
</feature>
<reference evidence="17" key="1">
    <citation type="journal article" date="2020" name="PLoS Negl. Trop. Dis.">
        <title>High-quality nuclear genome for Sarcoptes scabiei-A critical resource for a neglected parasite.</title>
        <authorList>
            <person name="Korhonen P.K."/>
            <person name="Gasser R.B."/>
            <person name="Ma G."/>
            <person name="Wang T."/>
            <person name="Stroehlein A.J."/>
            <person name="Young N.D."/>
            <person name="Ang C.S."/>
            <person name="Fernando D.D."/>
            <person name="Lu H.C."/>
            <person name="Taylor S."/>
            <person name="Reynolds S.L."/>
            <person name="Mofiz E."/>
            <person name="Najaraj S.H."/>
            <person name="Gowda H."/>
            <person name="Madugundu A."/>
            <person name="Renuse S."/>
            <person name="Holt D."/>
            <person name="Pandey A."/>
            <person name="Papenfuss A.T."/>
            <person name="Fischer K."/>
        </authorList>
    </citation>
    <scope>NUCLEOTIDE SEQUENCE [LARGE SCALE GENOMIC DNA]</scope>
</reference>
<dbReference type="SUPFAM" id="SSF63501">
    <property type="entry name" value="Frizzled cysteine-rich domain"/>
    <property type="match status" value="1"/>
</dbReference>
<dbReference type="PROSITE" id="PS50287">
    <property type="entry name" value="SRCR_2"/>
    <property type="match status" value="1"/>
</dbReference>
<evidence type="ECO:0000256" key="5">
    <source>
        <dbReference type="ARBA" id="ARBA00023157"/>
    </source>
</evidence>
<evidence type="ECO:0000313" key="15">
    <source>
        <dbReference type="EMBL" id="KAF7493990.1"/>
    </source>
</evidence>
<organism evidence="15">
    <name type="scientific">Sarcoptes scabiei</name>
    <name type="common">Itch mite</name>
    <name type="synonym">Acarus scabiei</name>
    <dbReference type="NCBI Taxonomy" id="52283"/>
    <lineage>
        <taxon>Eukaryota</taxon>
        <taxon>Metazoa</taxon>
        <taxon>Ecdysozoa</taxon>
        <taxon>Arthropoda</taxon>
        <taxon>Chelicerata</taxon>
        <taxon>Arachnida</taxon>
        <taxon>Acari</taxon>
        <taxon>Acariformes</taxon>
        <taxon>Sarcoptiformes</taxon>
        <taxon>Astigmata</taxon>
        <taxon>Psoroptidia</taxon>
        <taxon>Sarcoptoidea</taxon>
        <taxon>Sarcoptidae</taxon>
        <taxon>Sarcoptinae</taxon>
        <taxon>Sarcoptes</taxon>
    </lineage>
</organism>
<dbReference type="InterPro" id="IPR018114">
    <property type="entry name" value="TRYPSIN_HIS"/>
</dbReference>
<keyword evidence="2 9" id="KW-0645">Protease</keyword>
<evidence type="ECO:0000256" key="2">
    <source>
        <dbReference type="ARBA" id="ARBA00022670"/>
    </source>
</evidence>
<dbReference type="SUPFAM" id="SSF57424">
    <property type="entry name" value="LDL receptor-like module"/>
    <property type="match status" value="2"/>
</dbReference>
<dbReference type="SMART" id="SM00063">
    <property type="entry name" value="FRI"/>
    <property type="match status" value="1"/>
</dbReference>
<dbReference type="InterPro" id="IPR001190">
    <property type="entry name" value="SRCR"/>
</dbReference>
<evidence type="ECO:0000256" key="6">
    <source>
        <dbReference type="PROSITE-ProRule" id="PRU00090"/>
    </source>
</evidence>
<feature type="disulfide bond" evidence="7">
    <location>
        <begin position="447"/>
        <end position="459"/>
    </location>
</feature>
<dbReference type="PRINTS" id="PR00722">
    <property type="entry name" value="CHYMOTRYPSIN"/>
</dbReference>
<gene>
    <name evidence="15" type="ORF">SSS_4835</name>
</gene>
<dbReference type="Proteomes" id="UP000070412">
    <property type="component" value="Unassembled WGS sequence"/>
</dbReference>